<dbReference type="Proteomes" id="UP000232638">
    <property type="component" value="Chromosome"/>
</dbReference>
<proteinExistence type="predicted"/>
<organism evidence="2 3">
    <name type="scientific">Candidatus Thiodictyon syntrophicum</name>
    <dbReference type="NCBI Taxonomy" id="1166950"/>
    <lineage>
        <taxon>Bacteria</taxon>
        <taxon>Pseudomonadati</taxon>
        <taxon>Pseudomonadota</taxon>
        <taxon>Gammaproteobacteria</taxon>
        <taxon>Chromatiales</taxon>
        <taxon>Chromatiaceae</taxon>
        <taxon>Thiodictyon</taxon>
    </lineage>
</organism>
<evidence type="ECO:0000313" key="2">
    <source>
        <dbReference type="EMBL" id="AUB82204.1"/>
    </source>
</evidence>
<dbReference type="EMBL" id="CP020370">
    <property type="protein sequence ID" value="AUB82204.1"/>
    <property type="molecule type" value="Genomic_DNA"/>
</dbReference>
<evidence type="ECO:0000256" key="1">
    <source>
        <dbReference type="SAM" id="SignalP"/>
    </source>
</evidence>
<sequence>MSTLAPLAMHAVLASATPWLVPAGVIPLPAAVESAAFTVADPEDLRVFINRPGTGRTLQLRIGSDRLPRELPSLPLVAAGATTCGPLVLVTGADPAGAPLAVALDAQGAIAWQTPISGPPPSRWPLPGCLDGPMALWQTRPGTLEVADLGPAGLTGQRSFPVGGPPLELAVGGGAAWALWTASGAPHGLAVRGAQAAPFALPVGRADSVAIGAWTGGAAVAWVLGSTAALAPLDPATGRVGAVEETDLGDTAGGTLALVPGPRPLLWAQRRRGDEGEAVSWTSRLSGPAGRTITIDGLVYDITWWEDLLAVLGTSELWLLRAAGGGGSSP</sequence>
<reference evidence="2 3" key="1">
    <citation type="submission" date="2017-03" db="EMBL/GenBank/DDBJ databases">
        <title>Complete genome sequence of Candidatus 'Thiodictyon syntrophicum' sp. nov. strain Cad16T, a photolithoautotroph purple sulfur bacterium isolated from an alpine meromictic lake.</title>
        <authorList>
            <person name="Luedin S.M."/>
            <person name="Pothier J.F."/>
            <person name="Danza F."/>
            <person name="Storelli N."/>
            <person name="Wittwer M."/>
            <person name="Tonolla M."/>
        </authorList>
    </citation>
    <scope>NUCLEOTIDE SEQUENCE [LARGE SCALE GENOMIC DNA]</scope>
    <source>
        <strain evidence="2 3">Cad16T</strain>
    </source>
</reference>
<dbReference type="AlphaFoldDB" id="A0A2K8U9F9"/>
<name>A0A2K8U9F9_9GAMM</name>
<accession>A0A2K8U9F9</accession>
<evidence type="ECO:0000313" key="3">
    <source>
        <dbReference type="Proteomes" id="UP000232638"/>
    </source>
</evidence>
<dbReference type="RefSeq" id="WP_100919944.1">
    <property type="nucleotide sequence ID" value="NZ_CP020370.1"/>
</dbReference>
<keyword evidence="3" id="KW-1185">Reference proteome</keyword>
<protein>
    <submittedName>
        <fullName evidence="2">Uncharacterized protein</fullName>
    </submittedName>
</protein>
<feature type="chain" id="PRO_5014836744" evidence="1">
    <location>
        <begin position="17"/>
        <end position="330"/>
    </location>
</feature>
<dbReference type="KEGG" id="tsy:THSYN_15435"/>
<keyword evidence="1" id="KW-0732">Signal</keyword>
<feature type="signal peptide" evidence="1">
    <location>
        <begin position="1"/>
        <end position="16"/>
    </location>
</feature>
<gene>
    <name evidence="2" type="ORF">THSYN_15435</name>
</gene>